<evidence type="ECO:0000313" key="1">
    <source>
        <dbReference type="EMBL" id="PNX62000.1"/>
    </source>
</evidence>
<name>A0A2K3K6T5_TRIPR</name>
<gene>
    <name evidence="1" type="ORF">L195_g060937</name>
</gene>
<sequence length="30" mass="3603">MKGKKKGDMQKYLKTHWSSSWKEDCSDNQQ</sequence>
<feature type="non-terminal residue" evidence="1">
    <location>
        <position position="30"/>
    </location>
</feature>
<dbReference type="AlphaFoldDB" id="A0A2K3K6T5"/>
<protein>
    <submittedName>
        <fullName evidence="1">Uncharacterized protein</fullName>
    </submittedName>
</protein>
<dbReference type="Proteomes" id="UP000236291">
    <property type="component" value="Unassembled WGS sequence"/>
</dbReference>
<dbReference type="EMBL" id="ASHM01144969">
    <property type="protein sequence ID" value="PNX62000.1"/>
    <property type="molecule type" value="Genomic_DNA"/>
</dbReference>
<proteinExistence type="predicted"/>
<evidence type="ECO:0000313" key="2">
    <source>
        <dbReference type="Proteomes" id="UP000236291"/>
    </source>
</evidence>
<accession>A0A2K3K6T5</accession>
<comment type="caution">
    <text evidence="1">The sequence shown here is derived from an EMBL/GenBank/DDBJ whole genome shotgun (WGS) entry which is preliminary data.</text>
</comment>
<reference evidence="1 2" key="2">
    <citation type="journal article" date="2017" name="Front. Plant Sci.">
        <title>Gene Classification and Mining of Molecular Markers Useful in Red Clover (Trifolium pratense) Breeding.</title>
        <authorList>
            <person name="Istvanek J."/>
            <person name="Dluhosova J."/>
            <person name="Dluhos P."/>
            <person name="Patkova L."/>
            <person name="Nedelnik J."/>
            <person name="Repkova J."/>
        </authorList>
    </citation>
    <scope>NUCLEOTIDE SEQUENCE [LARGE SCALE GENOMIC DNA]</scope>
    <source>
        <strain evidence="2">cv. Tatra</strain>
        <tissue evidence="1">Young leaves</tissue>
    </source>
</reference>
<organism evidence="1 2">
    <name type="scientific">Trifolium pratense</name>
    <name type="common">Red clover</name>
    <dbReference type="NCBI Taxonomy" id="57577"/>
    <lineage>
        <taxon>Eukaryota</taxon>
        <taxon>Viridiplantae</taxon>
        <taxon>Streptophyta</taxon>
        <taxon>Embryophyta</taxon>
        <taxon>Tracheophyta</taxon>
        <taxon>Spermatophyta</taxon>
        <taxon>Magnoliopsida</taxon>
        <taxon>eudicotyledons</taxon>
        <taxon>Gunneridae</taxon>
        <taxon>Pentapetalae</taxon>
        <taxon>rosids</taxon>
        <taxon>fabids</taxon>
        <taxon>Fabales</taxon>
        <taxon>Fabaceae</taxon>
        <taxon>Papilionoideae</taxon>
        <taxon>50 kb inversion clade</taxon>
        <taxon>NPAAA clade</taxon>
        <taxon>Hologalegina</taxon>
        <taxon>IRL clade</taxon>
        <taxon>Trifolieae</taxon>
        <taxon>Trifolium</taxon>
    </lineage>
</organism>
<reference evidence="1 2" key="1">
    <citation type="journal article" date="2014" name="Am. J. Bot.">
        <title>Genome assembly and annotation for red clover (Trifolium pratense; Fabaceae).</title>
        <authorList>
            <person name="Istvanek J."/>
            <person name="Jaros M."/>
            <person name="Krenek A."/>
            <person name="Repkova J."/>
        </authorList>
    </citation>
    <scope>NUCLEOTIDE SEQUENCE [LARGE SCALE GENOMIC DNA]</scope>
    <source>
        <strain evidence="2">cv. Tatra</strain>
        <tissue evidence="1">Young leaves</tissue>
    </source>
</reference>